<keyword evidence="8" id="KW-0521">NADP</keyword>
<dbReference type="AlphaFoldDB" id="A0A7S1D8T8"/>
<dbReference type="CDD" id="cd02316">
    <property type="entry name" value="VcASADH2_like_N"/>
    <property type="match status" value="1"/>
</dbReference>
<dbReference type="GO" id="GO:0051287">
    <property type="term" value="F:NAD binding"/>
    <property type="evidence" value="ECO:0007669"/>
    <property type="project" value="InterPro"/>
</dbReference>
<evidence type="ECO:0000256" key="7">
    <source>
        <dbReference type="ARBA" id="ARBA00022697"/>
    </source>
</evidence>
<feature type="active site" description="Acyl-thioester intermediate" evidence="14">
    <location>
        <position position="193"/>
    </location>
</feature>
<evidence type="ECO:0000256" key="8">
    <source>
        <dbReference type="ARBA" id="ARBA00022857"/>
    </source>
</evidence>
<sequence length="412" mass="44531">MKFVGSALFALCIAASLPTSEAFAGITRPSSSFVPSLRTKPLKTASRLGLSNRSINQKNNRMSMSYSVAIVGATGAVGKEIRQCLEASEFPVEKLRIFGSSRSAGNKVESEKFGTIDVELFEVDKARECDVVFLAVSGDFALEHAKAIAEGDDGAVVIDNSSAFRYMPDIPLVIPEINGQCTKDSKLIANPNCTTAIGLMALWPLHKAFGLKRVIMSTYQAASGAGQPGMDELQEGTKTKLEGGEPENNIFAYPLPFNVIPQIDKFQENGYTKEEMKVTWETRKICGLDDDFPVSCSAVRIPTIRAHSEVIIVETEKPVDIEVARKALEEAPGVKLVDDPDTLQYPMPLTATGQYDVEVGRVRKSLVFGDNGLEFFVCGDQLLRGAALNAVLVAEEMGRNGALEAIKAKVVA</sequence>
<evidence type="ECO:0000256" key="3">
    <source>
        <dbReference type="ARBA" id="ARBA00010584"/>
    </source>
</evidence>
<evidence type="ECO:0000256" key="6">
    <source>
        <dbReference type="ARBA" id="ARBA00022605"/>
    </source>
</evidence>
<protein>
    <recommendedName>
        <fullName evidence="5">aspartate-semialdehyde dehydrogenase</fullName>
        <ecNumber evidence="5">1.2.1.11</ecNumber>
    </recommendedName>
</protein>
<accession>A0A7S1D8T8</accession>
<dbReference type="PANTHER" id="PTHR46278:SF2">
    <property type="entry name" value="ASPARTATE-SEMIALDEHYDE DEHYDROGENASE"/>
    <property type="match status" value="1"/>
</dbReference>
<evidence type="ECO:0000256" key="5">
    <source>
        <dbReference type="ARBA" id="ARBA00013120"/>
    </source>
</evidence>
<dbReference type="UniPathway" id="UPA00034">
    <property type="reaction ID" value="UER00016"/>
</dbReference>
<dbReference type="GO" id="GO:0009088">
    <property type="term" value="P:threonine biosynthetic process"/>
    <property type="evidence" value="ECO:0007669"/>
    <property type="project" value="UniProtKB-UniPathway"/>
</dbReference>
<dbReference type="PANTHER" id="PTHR46278">
    <property type="entry name" value="DEHYDROGENASE, PUTATIVE-RELATED"/>
    <property type="match status" value="1"/>
</dbReference>
<feature type="signal peptide" evidence="15">
    <location>
        <begin position="1"/>
        <end position="22"/>
    </location>
</feature>
<dbReference type="UniPathway" id="UPA00051">
    <property type="reaction ID" value="UER00464"/>
</dbReference>
<dbReference type="InterPro" id="IPR012280">
    <property type="entry name" value="Semialdhyde_DH_dimer_dom"/>
</dbReference>
<dbReference type="InterPro" id="IPR036291">
    <property type="entry name" value="NAD(P)-bd_dom_sf"/>
</dbReference>
<comment type="pathway">
    <text evidence="2">Amino-acid biosynthesis; L-threonine biosynthesis; L-threonine from L-aspartate: step 2/5.</text>
</comment>
<feature type="chain" id="PRO_5030633127" description="aspartate-semialdehyde dehydrogenase" evidence="15">
    <location>
        <begin position="23"/>
        <end position="412"/>
    </location>
</feature>
<keyword evidence="9" id="KW-0220">Diaminopimelate biosynthesis</keyword>
<keyword evidence="11" id="KW-0457">Lysine biosynthesis</keyword>
<dbReference type="EC" id="1.2.1.11" evidence="5"/>
<dbReference type="NCBIfam" id="TIGR01296">
    <property type="entry name" value="asd_B"/>
    <property type="match status" value="1"/>
</dbReference>
<dbReference type="GO" id="GO:0009086">
    <property type="term" value="P:methionine biosynthetic process"/>
    <property type="evidence" value="ECO:0007669"/>
    <property type="project" value="UniProtKB-KW"/>
</dbReference>
<dbReference type="SMART" id="SM00859">
    <property type="entry name" value="Semialdhyde_dh"/>
    <property type="match status" value="1"/>
</dbReference>
<feature type="active site" description="Proton acceptor" evidence="14">
    <location>
        <position position="307"/>
    </location>
</feature>
<evidence type="ECO:0000256" key="2">
    <source>
        <dbReference type="ARBA" id="ARBA00005097"/>
    </source>
</evidence>
<keyword evidence="7" id="KW-0791">Threonine biosynthesis</keyword>
<evidence type="ECO:0000256" key="15">
    <source>
        <dbReference type="SAM" id="SignalP"/>
    </source>
</evidence>
<keyword evidence="15" id="KW-0732">Signal</keyword>
<keyword evidence="10" id="KW-0560">Oxidoreductase</keyword>
<name>A0A7S1D8T8_CYCTE</name>
<dbReference type="CDD" id="cd18131">
    <property type="entry name" value="ASADH_C_bac_euk_like"/>
    <property type="match status" value="1"/>
</dbReference>
<evidence type="ECO:0000256" key="1">
    <source>
        <dbReference type="ARBA" id="ARBA00005021"/>
    </source>
</evidence>
<dbReference type="SUPFAM" id="SSF55347">
    <property type="entry name" value="Glyceraldehyde-3-phosphate dehydrogenase-like, C-terminal domain"/>
    <property type="match status" value="1"/>
</dbReference>
<dbReference type="HAMAP" id="MF_02121">
    <property type="entry name" value="ASADH"/>
    <property type="match status" value="1"/>
</dbReference>
<dbReference type="EMBL" id="HBFW01017981">
    <property type="protein sequence ID" value="CAD8940469.1"/>
    <property type="molecule type" value="Transcribed_RNA"/>
</dbReference>
<dbReference type="InterPro" id="IPR000534">
    <property type="entry name" value="Semialdehyde_DH_NAD-bd"/>
</dbReference>
<comment type="subunit">
    <text evidence="4">Homodimer.</text>
</comment>
<dbReference type="UniPathway" id="UPA00050">
    <property type="reaction ID" value="UER00463"/>
</dbReference>
<evidence type="ECO:0000313" key="17">
    <source>
        <dbReference type="EMBL" id="CAD8940469.1"/>
    </source>
</evidence>
<dbReference type="Pfam" id="PF01118">
    <property type="entry name" value="Semialdhyde_dh"/>
    <property type="match status" value="1"/>
</dbReference>
<comment type="similarity">
    <text evidence="3">Belongs to the aspartate-semialdehyde dehydrogenase family.</text>
</comment>
<dbReference type="GO" id="GO:0046983">
    <property type="term" value="F:protein dimerization activity"/>
    <property type="evidence" value="ECO:0007669"/>
    <property type="project" value="InterPro"/>
</dbReference>
<dbReference type="Gene3D" id="3.40.50.720">
    <property type="entry name" value="NAD(P)-binding Rossmann-like Domain"/>
    <property type="match status" value="1"/>
</dbReference>
<dbReference type="Gene3D" id="3.30.360.10">
    <property type="entry name" value="Dihydrodipicolinate Reductase, domain 2"/>
    <property type="match status" value="1"/>
</dbReference>
<dbReference type="GO" id="GO:0050661">
    <property type="term" value="F:NADP binding"/>
    <property type="evidence" value="ECO:0007669"/>
    <property type="project" value="InterPro"/>
</dbReference>
<dbReference type="GO" id="GO:0004073">
    <property type="term" value="F:aspartate-semialdehyde dehydrogenase activity"/>
    <property type="evidence" value="ECO:0007669"/>
    <property type="project" value="UniProtKB-EC"/>
</dbReference>
<dbReference type="InterPro" id="IPR005986">
    <property type="entry name" value="Asp_semialdehyde_DH_beta"/>
</dbReference>
<proteinExistence type="inferred from homology"/>
<evidence type="ECO:0000256" key="14">
    <source>
        <dbReference type="PIRSR" id="PIRSR000148-1"/>
    </source>
</evidence>
<dbReference type="GO" id="GO:0009089">
    <property type="term" value="P:lysine biosynthetic process via diaminopimelate"/>
    <property type="evidence" value="ECO:0007669"/>
    <property type="project" value="UniProtKB-UniPathway"/>
</dbReference>
<organism evidence="17">
    <name type="scientific">Cyclophora tenuis</name>
    <name type="common">Marine diatom</name>
    <dbReference type="NCBI Taxonomy" id="216820"/>
    <lineage>
        <taxon>Eukaryota</taxon>
        <taxon>Sar</taxon>
        <taxon>Stramenopiles</taxon>
        <taxon>Ochrophyta</taxon>
        <taxon>Bacillariophyta</taxon>
        <taxon>Fragilariophyceae</taxon>
        <taxon>Fragilariophycidae</taxon>
        <taxon>Cyclophorales</taxon>
        <taxon>Cyclophoraceae</taxon>
        <taxon>Cyclophora</taxon>
    </lineage>
</organism>
<dbReference type="InterPro" id="IPR012080">
    <property type="entry name" value="Asp_semialdehyde_DH"/>
</dbReference>
<dbReference type="GO" id="GO:0009097">
    <property type="term" value="P:isoleucine biosynthetic process"/>
    <property type="evidence" value="ECO:0007669"/>
    <property type="project" value="InterPro"/>
</dbReference>
<dbReference type="Pfam" id="PF02774">
    <property type="entry name" value="Semialdhyde_dhC"/>
    <property type="match status" value="1"/>
</dbReference>
<evidence type="ECO:0000259" key="16">
    <source>
        <dbReference type="SMART" id="SM00859"/>
    </source>
</evidence>
<keyword evidence="6" id="KW-0028">Amino-acid biosynthesis</keyword>
<gene>
    <name evidence="17" type="ORF">CTEN0397_LOCUS11535</name>
</gene>
<evidence type="ECO:0000256" key="9">
    <source>
        <dbReference type="ARBA" id="ARBA00022915"/>
    </source>
</evidence>
<dbReference type="NCBIfam" id="NF011456">
    <property type="entry name" value="PRK14874.1"/>
    <property type="match status" value="1"/>
</dbReference>
<comment type="pathway">
    <text evidence="1">Amino-acid biosynthesis; L-methionine biosynthesis via de novo pathway; L-homoserine from L-aspartate: step 2/3.</text>
</comment>
<evidence type="ECO:0000256" key="4">
    <source>
        <dbReference type="ARBA" id="ARBA00011738"/>
    </source>
</evidence>
<feature type="domain" description="Semialdehyde dehydrogenase NAD-binding" evidence="16">
    <location>
        <begin position="67"/>
        <end position="185"/>
    </location>
</feature>
<dbReference type="GO" id="GO:0019877">
    <property type="term" value="P:diaminopimelate biosynthetic process"/>
    <property type="evidence" value="ECO:0007669"/>
    <property type="project" value="UniProtKB-KW"/>
</dbReference>
<reference evidence="17" key="1">
    <citation type="submission" date="2021-01" db="EMBL/GenBank/DDBJ databases">
        <authorList>
            <person name="Corre E."/>
            <person name="Pelletier E."/>
            <person name="Niang G."/>
            <person name="Scheremetjew M."/>
            <person name="Finn R."/>
            <person name="Kale V."/>
            <person name="Holt S."/>
            <person name="Cochrane G."/>
            <person name="Meng A."/>
            <person name="Brown T."/>
            <person name="Cohen L."/>
        </authorList>
    </citation>
    <scope>NUCLEOTIDE SEQUENCE</scope>
    <source>
        <strain evidence="17">ECT3854</strain>
    </source>
</reference>
<evidence type="ECO:0000256" key="10">
    <source>
        <dbReference type="ARBA" id="ARBA00023002"/>
    </source>
</evidence>
<evidence type="ECO:0000256" key="11">
    <source>
        <dbReference type="ARBA" id="ARBA00023154"/>
    </source>
</evidence>
<evidence type="ECO:0000256" key="13">
    <source>
        <dbReference type="ARBA" id="ARBA00047891"/>
    </source>
</evidence>
<dbReference type="SUPFAM" id="SSF51735">
    <property type="entry name" value="NAD(P)-binding Rossmann-fold domains"/>
    <property type="match status" value="1"/>
</dbReference>
<evidence type="ECO:0000256" key="12">
    <source>
        <dbReference type="ARBA" id="ARBA00023167"/>
    </source>
</evidence>
<keyword evidence="12" id="KW-0486">Methionine biosynthesis</keyword>
<dbReference type="PIRSF" id="PIRSF000148">
    <property type="entry name" value="ASA_dh"/>
    <property type="match status" value="1"/>
</dbReference>
<comment type="catalytic activity">
    <reaction evidence="13">
        <text>L-aspartate 4-semialdehyde + phosphate + NADP(+) = 4-phospho-L-aspartate + NADPH + H(+)</text>
        <dbReference type="Rhea" id="RHEA:24284"/>
        <dbReference type="ChEBI" id="CHEBI:15378"/>
        <dbReference type="ChEBI" id="CHEBI:43474"/>
        <dbReference type="ChEBI" id="CHEBI:57535"/>
        <dbReference type="ChEBI" id="CHEBI:57783"/>
        <dbReference type="ChEBI" id="CHEBI:58349"/>
        <dbReference type="ChEBI" id="CHEBI:537519"/>
        <dbReference type="EC" id="1.2.1.11"/>
    </reaction>
</comment>